<evidence type="ECO:0000313" key="2">
    <source>
        <dbReference type="Proteomes" id="UP000016630"/>
    </source>
</evidence>
<dbReference type="RefSeq" id="WP_005873996.1">
    <property type="nucleotide sequence ID" value="NZ_KI259137.1"/>
</dbReference>
<organism evidence="1 2">
    <name type="scientific">Porphyromonas gingivalis F0570</name>
    <dbReference type="NCBI Taxonomy" id="1227271"/>
    <lineage>
        <taxon>Bacteria</taxon>
        <taxon>Pseudomonadati</taxon>
        <taxon>Bacteroidota</taxon>
        <taxon>Bacteroidia</taxon>
        <taxon>Bacteroidales</taxon>
        <taxon>Porphyromonadaceae</taxon>
        <taxon>Porphyromonas</taxon>
    </lineage>
</organism>
<name>A0A0E2LRP0_PORGN</name>
<proteinExistence type="predicted"/>
<dbReference type="EMBL" id="AWUW01000040">
    <property type="protein sequence ID" value="ERJ67902.1"/>
    <property type="molecule type" value="Genomic_DNA"/>
</dbReference>
<reference evidence="1 2" key="1">
    <citation type="submission" date="2013-06" db="EMBL/GenBank/DDBJ databases">
        <authorList>
            <person name="Weinstock G."/>
            <person name="Sodergren E."/>
            <person name="Lobos E.A."/>
            <person name="Fulton L."/>
            <person name="Fulton R."/>
            <person name="Courtney L."/>
            <person name="Fronick C."/>
            <person name="O'Laughlin M."/>
            <person name="Godfrey J."/>
            <person name="Wilson R.M."/>
            <person name="Miner T."/>
            <person name="Farmer C."/>
            <person name="Delehaunty K."/>
            <person name="Cordes M."/>
            <person name="Minx P."/>
            <person name="Tomlinson C."/>
            <person name="Chen J."/>
            <person name="Wollam A."/>
            <person name="Pepin K.H."/>
            <person name="Bhonagiri V."/>
            <person name="Zhang X."/>
            <person name="Warren W."/>
            <person name="Mitreva M."/>
            <person name="Mardis E.R."/>
            <person name="Wilson R.K."/>
        </authorList>
    </citation>
    <scope>NUCLEOTIDE SEQUENCE [LARGE SCALE GENOMIC DNA]</scope>
    <source>
        <strain evidence="1 2">F0570</strain>
    </source>
</reference>
<gene>
    <name evidence="1" type="ORF">HMPREF1555_00692</name>
</gene>
<dbReference type="Proteomes" id="UP000016630">
    <property type="component" value="Unassembled WGS sequence"/>
</dbReference>
<accession>A0A0E2LRP0</accession>
<evidence type="ECO:0000313" key="1">
    <source>
        <dbReference type="EMBL" id="ERJ67902.1"/>
    </source>
</evidence>
<protein>
    <submittedName>
        <fullName evidence="1">Uncharacterized protein</fullName>
    </submittedName>
</protein>
<comment type="caution">
    <text evidence="1">The sequence shown here is derived from an EMBL/GenBank/DDBJ whole genome shotgun (WGS) entry which is preliminary data.</text>
</comment>
<dbReference type="PATRIC" id="fig|1227271.3.peg.610"/>
<dbReference type="HOGENOM" id="CLU_2918769_0_0_10"/>
<sequence>MRLKKIKASFQGKGYDLRKIKGCGDDTQSVDIALEKQEALRLLKLYYNLGIPVLGGAMSFIKR</sequence>
<dbReference type="AlphaFoldDB" id="A0A0E2LRP0"/>